<proteinExistence type="predicted"/>
<protein>
    <submittedName>
        <fullName evidence="1">Uncharacterized protein</fullName>
    </submittedName>
</protein>
<comment type="caution">
    <text evidence="1">The sequence shown here is derived from an EMBL/GenBank/DDBJ whole genome shotgun (WGS) entry which is preliminary data.</text>
</comment>
<sequence>MMKPDSVVPKERNKRKWAQMEIQEIAFKLSFAKTSFITTVHDLNPLITYISVSKRHLQSYLLHHSSGETVESNEVAPQPPFLQTIQAQSPQLLLRGHAFQPFQQLCCPPLDAFKYLHIPLKLWGPELHTVLQAKQPRFPQPLLIRLVL</sequence>
<evidence type="ECO:0000313" key="2">
    <source>
        <dbReference type="Proteomes" id="UP001333110"/>
    </source>
</evidence>
<keyword evidence="2" id="KW-1185">Reference proteome</keyword>
<name>A0AAN7MQW2_MYCAM</name>
<gene>
    <name evidence="1" type="ORF">QYF61_022141</name>
</gene>
<accession>A0AAN7MQW2</accession>
<evidence type="ECO:0000313" key="1">
    <source>
        <dbReference type="EMBL" id="KAK4811244.1"/>
    </source>
</evidence>
<dbReference type="EMBL" id="JAUNZN010000018">
    <property type="protein sequence ID" value="KAK4811244.1"/>
    <property type="molecule type" value="Genomic_DNA"/>
</dbReference>
<reference evidence="1 2" key="1">
    <citation type="journal article" date="2023" name="J. Hered.">
        <title>Chromosome-level genome of the wood stork (Mycteria americana) provides insight into avian chromosome evolution.</title>
        <authorList>
            <person name="Flamio R. Jr."/>
            <person name="Ramstad K.M."/>
        </authorList>
    </citation>
    <scope>NUCLEOTIDE SEQUENCE [LARGE SCALE GENOMIC DNA]</scope>
    <source>
        <strain evidence="1">JAX WOST 10</strain>
    </source>
</reference>
<organism evidence="1 2">
    <name type="scientific">Mycteria americana</name>
    <name type="common">Wood stork</name>
    <dbReference type="NCBI Taxonomy" id="33587"/>
    <lineage>
        <taxon>Eukaryota</taxon>
        <taxon>Metazoa</taxon>
        <taxon>Chordata</taxon>
        <taxon>Craniata</taxon>
        <taxon>Vertebrata</taxon>
        <taxon>Euteleostomi</taxon>
        <taxon>Archelosauria</taxon>
        <taxon>Archosauria</taxon>
        <taxon>Dinosauria</taxon>
        <taxon>Saurischia</taxon>
        <taxon>Theropoda</taxon>
        <taxon>Coelurosauria</taxon>
        <taxon>Aves</taxon>
        <taxon>Neognathae</taxon>
        <taxon>Neoaves</taxon>
        <taxon>Aequornithes</taxon>
        <taxon>Ciconiiformes</taxon>
        <taxon>Ciconiidae</taxon>
        <taxon>Mycteria</taxon>
    </lineage>
</organism>
<dbReference type="AlphaFoldDB" id="A0AAN7MQW2"/>
<dbReference type="Proteomes" id="UP001333110">
    <property type="component" value="Unassembled WGS sequence"/>
</dbReference>